<name>A0A0F9ME13_9ZZZZ</name>
<sequence>MGLMWSSLAIYGLVVLVIEIKNWQHNAKKEDKGF</sequence>
<proteinExistence type="predicted"/>
<comment type="caution">
    <text evidence="1">The sequence shown here is derived from an EMBL/GenBank/DDBJ whole genome shotgun (WGS) entry which is preliminary data.</text>
</comment>
<reference evidence="1" key="1">
    <citation type="journal article" date="2015" name="Nature">
        <title>Complex archaea that bridge the gap between prokaryotes and eukaryotes.</title>
        <authorList>
            <person name="Spang A."/>
            <person name="Saw J.H."/>
            <person name="Jorgensen S.L."/>
            <person name="Zaremba-Niedzwiedzka K."/>
            <person name="Martijn J."/>
            <person name="Lind A.E."/>
            <person name="van Eijk R."/>
            <person name="Schleper C."/>
            <person name="Guy L."/>
            <person name="Ettema T.J."/>
        </authorList>
    </citation>
    <scope>NUCLEOTIDE SEQUENCE</scope>
</reference>
<evidence type="ECO:0000313" key="1">
    <source>
        <dbReference type="EMBL" id="KKM67407.1"/>
    </source>
</evidence>
<gene>
    <name evidence="1" type="ORF">LCGC14_1471390</name>
</gene>
<accession>A0A0F9ME13</accession>
<organism evidence="1">
    <name type="scientific">marine sediment metagenome</name>
    <dbReference type="NCBI Taxonomy" id="412755"/>
    <lineage>
        <taxon>unclassified sequences</taxon>
        <taxon>metagenomes</taxon>
        <taxon>ecological metagenomes</taxon>
    </lineage>
</organism>
<dbReference type="AlphaFoldDB" id="A0A0F9ME13"/>
<protein>
    <submittedName>
        <fullName evidence="1">Uncharacterized protein</fullName>
    </submittedName>
</protein>
<dbReference type="EMBL" id="LAZR01010354">
    <property type="protein sequence ID" value="KKM67407.1"/>
    <property type="molecule type" value="Genomic_DNA"/>
</dbReference>